<dbReference type="GeneID" id="9378705"/>
<evidence type="ECO:0000313" key="2">
    <source>
        <dbReference type="EMBL" id="EFI27174.1"/>
    </source>
</evidence>
<dbReference type="AlphaFoldDB" id="D6RP23"/>
<dbReference type="Gene3D" id="1.20.1280.50">
    <property type="match status" value="1"/>
</dbReference>
<organism evidence="2 3">
    <name type="scientific">Coprinopsis cinerea (strain Okayama-7 / 130 / ATCC MYA-4618 / FGSC 9003)</name>
    <name type="common">Inky cap fungus</name>
    <name type="synonym">Hormographiella aspergillata</name>
    <dbReference type="NCBI Taxonomy" id="240176"/>
    <lineage>
        <taxon>Eukaryota</taxon>
        <taxon>Fungi</taxon>
        <taxon>Dikarya</taxon>
        <taxon>Basidiomycota</taxon>
        <taxon>Agaricomycotina</taxon>
        <taxon>Agaricomycetes</taxon>
        <taxon>Agaricomycetidae</taxon>
        <taxon>Agaricales</taxon>
        <taxon>Agaricineae</taxon>
        <taxon>Psathyrellaceae</taxon>
        <taxon>Coprinopsis</taxon>
    </lineage>
</organism>
<dbReference type="CDD" id="cd09917">
    <property type="entry name" value="F-box_SF"/>
    <property type="match status" value="1"/>
</dbReference>
<dbReference type="Proteomes" id="UP000001861">
    <property type="component" value="Unassembled WGS sequence"/>
</dbReference>
<dbReference type="eggNOG" id="ENOG502RP4Z">
    <property type="taxonomic scope" value="Eukaryota"/>
</dbReference>
<dbReference type="Pfam" id="PF00646">
    <property type="entry name" value="F-box"/>
    <property type="match status" value="1"/>
</dbReference>
<keyword evidence="3" id="KW-1185">Reference proteome</keyword>
<dbReference type="OrthoDB" id="3226064at2759"/>
<dbReference type="EMBL" id="AACS02000008">
    <property type="protein sequence ID" value="EFI27174.1"/>
    <property type="molecule type" value="Genomic_DNA"/>
</dbReference>
<comment type="caution">
    <text evidence="2">The sequence shown here is derived from an EMBL/GenBank/DDBJ whole genome shotgun (WGS) entry which is preliminary data.</text>
</comment>
<dbReference type="HOGENOM" id="CLU_019366_1_0_1"/>
<proteinExistence type="predicted"/>
<feature type="domain" description="F-box" evidence="1">
    <location>
        <begin position="1"/>
        <end position="49"/>
    </location>
</feature>
<dbReference type="VEuPathDB" id="FungiDB:CC1G_14999"/>
<reference evidence="2 3" key="1">
    <citation type="journal article" date="2010" name="Proc. Natl. Acad. Sci. U.S.A.">
        <title>Insights into evolution of multicellular fungi from the assembled chromosomes of the mushroom Coprinopsis cinerea (Coprinus cinereus).</title>
        <authorList>
            <person name="Stajich J.E."/>
            <person name="Wilke S.K."/>
            <person name="Ahren D."/>
            <person name="Au C.H."/>
            <person name="Birren B.W."/>
            <person name="Borodovsky M."/>
            <person name="Burns C."/>
            <person name="Canback B."/>
            <person name="Casselton L.A."/>
            <person name="Cheng C.K."/>
            <person name="Deng J."/>
            <person name="Dietrich F.S."/>
            <person name="Fargo D.C."/>
            <person name="Farman M.L."/>
            <person name="Gathman A.C."/>
            <person name="Goldberg J."/>
            <person name="Guigo R."/>
            <person name="Hoegger P.J."/>
            <person name="Hooker J.B."/>
            <person name="Huggins A."/>
            <person name="James T.Y."/>
            <person name="Kamada T."/>
            <person name="Kilaru S."/>
            <person name="Kodira C."/>
            <person name="Kues U."/>
            <person name="Kupfer D."/>
            <person name="Kwan H.S."/>
            <person name="Lomsadze A."/>
            <person name="Li W."/>
            <person name="Lilly W.W."/>
            <person name="Ma L.J."/>
            <person name="Mackey A.J."/>
            <person name="Manning G."/>
            <person name="Martin F."/>
            <person name="Muraguchi H."/>
            <person name="Natvig D.O."/>
            <person name="Palmerini H."/>
            <person name="Ramesh M.A."/>
            <person name="Rehmeyer C.J."/>
            <person name="Roe B.A."/>
            <person name="Shenoy N."/>
            <person name="Stanke M."/>
            <person name="Ter-Hovhannisyan V."/>
            <person name="Tunlid A."/>
            <person name="Velagapudi R."/>
            <person name="Vision T.J."/>
            <person name="Zeng Q."/>
            <person name="Zolan M.E."/>
            <person name="Pukkila P.J."/>
        </authorList>
    </citation>
    <scope>NUCLEOTIDE SEQUENCE [LARGE SCALE GENOMIC DNA]</scope>
    <source>
        <strain evidence="3">Okayama-7 / 130 / ATCC MYA-4618 / FGSC 9003</strain>
    </source>
</reference>
<protein>
    <recommendedName>
        <fullName evidence="1">F-box domain-containing protein</fullName>
    </recommendedName>
</protein>
<dbReference type="InterPro" id="IPR036047">
    <property type="entry name" value="F-box-like_dom_sf"/>
</dbReference>
<accession>D6RP23</accession>
<evidence type="ECO:0000313" key="3">
    <source>
        <dbReference type="Proteomes" id="UP000001861"/>
    </source>
</evidence>
<gene>
    <name evidence="2" type="ORF">CC1G_14999</name>
</gene>
<dbReference type="OMA" id="YACSKVY"/>
<evidence type="ECO:0000259" key="1">
    <source>
        <dbReference type="PROSITE" id="PS50181"/>
    </source>
</evidence>
<dbReference type="InParanoid" id="D6RP23"/>
<dbReference type="SUPFAM" id="SSF81383">
    <property type="entry name" value="F-box domain"/>
    <property type="match status" value="1"/>
</dbReference>
<dbReference type="KEGG" id="cci:CC1G_14999"/>
<dbReference type="PROSITE" id="PS50181">
    <property type="entry name" value="FBOX"/>
    <property type="match status" value="1"/>
</dbReference>
<sequence length="431" mass="48897">MELLDLPRELVEEILTFCHPLDVARVAQANRFLRSLVYDSEDSAIWRQLYLAQPLDDPRECIDITGQKKLSVDWKVELQRFVRAQSVVAKKSLGRQGELGEILNTLVNLVMNTIPKSDPLARIGNNLTIAQILLHDGWIDFVKEQDLNEKETQLVNQLHTFYGLTDNDTRADARVKSRSFVYNMKNYSWNNEFGPYNDDGTVNWVHVNAIRQVISRQLLSTELDDDGLDEETQYTIYPLGLPYIQPMLRDEVDTEPEPSDWAGVEGEWIVSFCFCDHRILIVFNDDIAISFAQTTAGFPRDTSLLEGDTFQEVIRCMSVQLKVTKTEFDKDHPTQPTIYFVGVMKNLPDTVLTGKVSATKEGYARWQFTSGEAGNIIWSSDGVQVGGIRSEYGVLGAWTTIFHDPDDPIGPFWLRKAQSSITVTAVPKPRA</sequence>
<dbReference type="RefSeq" id="XP_002910668.1">
    <property type="nucleotide sequence ID" value="XM_002910622.1"/>
</dbReference>
<name>D6RP23_COPC7</name>
<dbReference type="InterPro" id="IPR001810">
    <property type="entry name" value="F-box_dom"/>
</dbReference>